<proteinExistence type="predicted"/>
<dbReference type="PROSITE" id="PS51819">
    <property type="entry name" value="VOC"/>
    <property type="match status" value="1"/>
</dbReference>
<keyword evidence="4" id="KW-0223">Dioxygenase</keyword>
<evidence type="ECO:0000313" key="4">
    <source>
        <dbReference type="EMBL" id="RMB12692.1"/>
    </source>
</evidence>
<dbReference type="GO" id="GO:0016829">
    <property type="term" value="F:lyase activity"/>
    <property type="evidence" value="ECO:0007669"/>
    <property type="project" value="UniProtKB-KW"/>
</dbReference>
<comment type="caution">
    <text evidence="4">The sequence shown here is derived from an EMBL/GenBank/DDBJ whole genome shotgun (WGS) entry which is preliminary data.</text>
</comment>
<dbReference type="EMBL" id="REFR01000002">
    <property type="protein sequence ID" value="RMB12692.1"/>
    <property type="molecule type" value="Genomic_DNA"/>
</dbReference>
<keyword evidence="1" id="KW-0479">Metal-binding</keyword>
<feature type="domain" description="VOC" evidence="3">
    <location>
        <begin position="39"/>
        <end position="170"/>
    </location>
</feature>
<evidence type="ECO:0000256" key="1">
    <source>
        <dbReference type="ARBA" id="ARBA00022723"/>
    </source>
</evidence>
<feature type="signal peptide" evidence="2">
    <location>
        <begin position="1"/>
        <end position="24"/>
    </location>
</feature>
<dbReference type="InterPro" id="IPR051785">
    <property type="entry name" value="MMCE/EMCE_epimerase"/>
</dbReference>
<dbReference type="PANTHER" id="PTHR43048">
    <property type="entry name" value="METHYLMALONYL-COA EPIMERASE"/>
    <property type="match status" value="1"/>
</dbReference>
<dbReference type="InterPro" id="IPR004360">
    <property type="entry name" value="Glyas_Fos-R_dOase_dom"/>
</dbReference>
<reference evidence="4 5" key="1">
    <citation type="submission" date="2018-10" db="EMBL/GenBank/DDBJ databases">
        <title>Genomic Encyclopedia of Archaeal and Bacterial Type Strains, Phase II (KMG-II): from individual species to whole genera.</title>
        <authorList>
            <person name="Goeker M."/>
        </authorList>
    </citation>
    <scope>NUCLEOTIDE SEQUENCE [LARGE SCALE GENOMIC DNA]</scope>
    <source>
        <strain evidence="4 5">DSM 25217</strain>
    </source>
</reference>
<keyword evidence="5" id="KW-1185">Reference proteome</keyword>
<accession>A0A3M0CT71</accession>
<dbReference type="GO" id="GO:0046491">
    <property type="term" value="P:L-methylmalonyl-CoA metabolic process"/>
    <property type="evidence" value="ECO:0007669"/>
    <property type="project" value="TreeGrafter"/>
</dbReference>
<name>A0A3M0CT71_9PROT</name>
<keyword evidence="4" id="KW-0456">Lyase</keyword>
<protein>
    <submittedName>
        <fullName evidence="4">Catechol 2,3-dioxygenase-like lactoylglutathione lyase family enzyme</fullName>
    </submittedName>
</protein>
<dbReference type="InterPro" id="IPR029068">
    <property type="entry name" value="Glyas_Bleomycin-R_OHBP_Dase"/>
</dbReference>
<feature type="chain" id="PRO_5018046563" evidence="2">
    <location>
        <begin position="25"/>
        <end position="185"/>
    </location>
</feature>
<dbReference type="AlphaFoldDB" id="A0A3M0CT71"/>
<organism evidence="4 5">
    <name type="scientific">Eilatimonas milleporae</name>
    <dbReference type="NCBI Taxonomy" id="911205"/>
    <lineage>
        <taxon>Bacteria</taxon>
        <taxon>Pseudomonadati</taxon>
        <taxon>Pseudomonadota</taxon>
        <taxon>Alphaproteobacteria</taxon>
        <taxon>Kordiimonadales</taxon>
        <taxon>Kordiimonadaceae</taxon>
        <taxon>Eilatimonas</taxon>
    </lineage>
</organism>
<evidence type="ECO:0000313" key="5">
    <source>
        <dbReference type="Proteomes" id="UP000271227"/>
    </source>
</evidence>
<dbReference type="InterPro" id="IPR037523">
    <property type="entry name" value="VOC_core"/>
</dbReference>
<dbReference type="InParanoid" id="A0A3M0CT71"/>
<keyword evidence="4" id="KW-0560">Oxidoreductase</keyword>
<dbReference type="Proteomes" id="UP000271227">
    <property type="component" value="Unassembled WGS sequence"/>
</dbReference>
<sequence>MISLSKTITLGISLMLWLVTSATATGESSMRPDPLAQIRAEHVMISTGDYEGTLAWYEEILGFRVIHEWTVPDFADTRLAYMALNGFVIEVVGTPKAFQERQTPPDLGTALSDRGFGHLAFLAADVDAVATELERRGVVLLVPPTSFPASGRRLIFIRDNNGNMIEFLTPLSAYDTVDRHVKSTP</sequence>
<keyword evidence="2" id="KW-0732">Signal</keyword>
<dbReference type="GO" id="GO:0046872">
    <property type="term" value="F:metal ion binding"/>
    <property type="evidence" value="ECO:0007669"/>
    <property type="project" value="UniProtKB-KW"/>
</dbReference>
<dbReference type="Pfam" id="PF00903">
    <property type="entry name" value="Glyoxalase"/>
    <property type="match status" value="1"/>
</dbReference>
<dbReference type="FunCoup" id="A0A3M0CT71">
    <property type="interactions" value="81"/>
</dbReference>
<dbReference type="GO" id="GO:0051213">
    <property type="term" value="F:dioxygenase activity"/>
    <property type="evidence" value="ECO:0007669"/>
    <property type="project" value="UniProtKB-KW"/>
</dbReference>
<dbReference type="GO" id="GO:0004493">
    <property type="term" value="F:methylmalonyl-CoA epimerase activity"/>
    <property type="evidence" value="ECO:0007669"/>
    <property type="project" value="TreeGrafter"/>
</dbReference>
<evidence type="ECO:0000256" key="2">
    <source>
        <dbReference type="SAM" id="SignalP"/>
    </source>
</evidence>
<dbReference type="RefSeq" id="WP_121936904.1">
    <property type="nucleotide sequence ID" value="NZ_REFR01000002.1"/>
</dbReference>
<dbReference type="Gene3D" id="3.10.180.10">
    <property type="entry name" value="2,3-Dihydroxybiphenyl 1,2-Dioxygenase, domain 1"/>
    <property type="match status" value="1"/>
</dbReference>
<dbReference type="SUPFAM" id="SSF54593">
    <property type="entry name" value="Glyoxalase/Bleomycin resistance protein/Dihydroxybiphenyl dioxygenase"/>
    <property type="match status" value="1"/>
</dbReference>
<dbReference type="OrthoDB" id="9795618at2"/>
<gene>
    <name evidence="4" type="ORF">BXY39_0116</name>
</gene>
<dbReference type="PANTHER" id="PTHR43048:SF3">
    <property type="entry name" value="METHYLMALONYL-COA EPIMERASE, MITOCHONDRIAL"/>
    <property type="match status" value="1"/>
</dbReference>
<evidence type="ECO:0000259" key="3">
    <source>
        <dbReference type="PROSITE" id="PS51819"/>
    </source>
</evidence>